<protein>
    <submittedName>
        <fullName evidence="2">Uncharacterized protein</fullName>
    </submittedName>
</protein>
<feature type="region of interest" description="Disordered" evidence="1">
    <location>
        <begin position="58"/>
        <end position="78"/>
    </location>
</feature>
<dbReference type="AlphaFoldDB" id="A0A6J4KJD2"/>
<name>A0A6J4KJD2_9BACT</name>
<gene>
    <name evidence="2" type="ORF">AVDCRST_MAG89-743</name>
</gene>
<feature type="non-terminal residue" evidence="2">
    <location>
        <position position="78"/>
    </location>
</feature>
<reference evidence="2" key="1">
    <citation type="submission" date="2020-02" db="EMBL/GenBank/DDBJ databases">
        <authorList>
            <person name="Meier V. D."/>
        </authorList>
    </citation>
    <scope>NUCLEOTIDE SEQUENCE</scope>
    <source>
        <strain evidence="2">AVDCRST_MAG89</strain>
    </source>
</reference>
<evidence type="ECO:0000313" key="2">
    <source>
        <dbReference type="EMBL" id="CAA9305073.1"/>
    </source>
</evidence>
<organism evidence="2">
    <name type="scientific">uncultured Gemmatimonadota bacterium</name>
    <dbReference type="NCBI Taxonomy" id="203437"/>
    <lineage>
        <taxon>Bacteria</taxon>
        <taxon>Pseudomonadati</taxon>
        <taxon>Gemmatimonadota</taxon>
        <taxon>environmental samples</taxon>
    </lineage>
</organism>
<proteinExistence type="predicted"/>
<evidence type="ECO:0000256" key="1">
    <source>
        <dbReference type="SAM" id="MobiDB-lite"/>
    </source>
</evidence>
<dbReference type="EMBL" id="CADCTV010000163">
    <property type="protein sequence ID" value="CAA9305073.1"/>
    <property type="molecule type" value="Genomic_DNA"/>
</dbReference>
<accession>A0A6J4KJD2</accession>
<sequence length="78" mass="8924">MSQQNPIASSPVLQLIQQREQLNQWIARLDEVAPQASSRATERVRADYADRLRRVNEDLATHRDEIEADLQAQRGALD</sequence>